<dbReference type="Proteomes" id="UP001163726">
    <property type="component" value="Chromosome"/>
</dbReference>
<dbReference type="InterPro" id="IPR018759">
    <property type="entry name" value="BBP2_2"/>
</dbReference>
<dbReference type="RefSeq" id="WP_268074290.1">
    <property type="nucleotide sequence ID" value="NZ_CP109965.1"/>
</dbReference>
<proteinExistence type="predicted"/>
<dbReference type="InterPro" id="IPR023614">
    <property type="entry name" value="Porin_dom_sf"/>
</dbReference>
<gene>
    <name evidence="1" type="ORF">OLW01_12715</name>
</gene>
<evidence type="ECO:0000313" key="1">
    <source>
        <dbReference type="EMBL" id="WAJ69991.1"/>
    </source>
</evidence>
<evidence type="ECO:0000313" key="2">
    <source>
        <dbReference type="Proteomes" id="UP001163726"/>
    </source>
</evidence>
<organism evidence="1 2">
    <name type="scientific">Catenovulum adriaticum</name>
    <dbReference type="NCBI Taxonomy" id="2984846"/>
    <lineage>
        <taxon>Bacteria</taxon>
        <taxon>Pseudomonadati</taxon>
        <taxon>Pseudomonadota</taxon>
        <taxon>Gammaproteobacteria</taxon>
        <taxon>Alteromonadales</taxon>
        <taxon>Alteromonadaceae</taxon>
        <taxon>Catenovulum</taxon>
    </lineage>
</organism>
<reference evidence="1" key="1">
    <citation type="submission" date="2022-10" db="EMBL/GenBank/DDBJ databases">
        <title>Catenovulum adriacola sp. nov. isolated in the Harbour of Susak.</title>
        <authorList>
            <person name="Schoch T."/>
            <person name="Reich S.J."/>
            <person name="Stoeferle S."/>
            <person name="Flaiz M."/>
            <person name="Kazda M."/>
            <person name="Riedel C.U."/>
            <person name="Duerre P."/>
        </authorList>
    </citation>
    <scope>NUCLEOTIDE SEQUENCE</scope>
    <source>
        <strain evidence="1">TS8</strain>
    </source>
</reference>
<name>A0ABY7AMW1_9ALTE</name>
<accession>A0ABY7AMW1</accession>
<dbReference type="EMBL" id="CP109965">
    <property type="protein sequence ID" value="WAJ69991.1"/>
    <property type="molecule type" value="Genomic_DNA"/>
</dbReference>
<protein>
    <submittedName>
        <fullName evidence="1">Outer membrane beta-barrel protein</fullName>
    </submittedName>
</protein>
<dbReference type="Pfam" id="PF10082">
    <property type="entry name" value="BBP2_2"/>
    <property type="match status" value="1"/>
</dbReference>
<keyword evidence="2" id="KW-1185">Reference proteome</keyword>
<sequence length="370" mass="42568">MTHAHAKVSASFASQLGYTDNLLKTSDKISTMQQSLQAQLNMVHQWRQLNSNCGLSVSGTRYQASQNDNIANNHFHCVLSYQPSSQHTMSLNAGYNNADETRGSGISKNAPNNIDQPDQYTNQNLNLTYLYQTSPLQGFRFSSSIKLTDKNYQSARSLALQNNRQQNKLDLIVGYQSRKNTYWFTHYGISNSRFNEAEHRNNNVNTLALGLAWQATAITGFKAELGQQNKVNDDHLNKNASNKSEYWSISATWAPKTYSVFTLNSRSYYQSSVLTDSNTQQNQTLSLDWRHSWNNRLDSQVGMSYQKYDQDSQDNRIEKLKSFNMSVAYTLNNRIKTKLSWQLQNNQDNLRQYSFRQQQIFLTFNLAWQT</sequence>
<dbReference type="Gene3D" id="2.40.160.10">
    <property type="entry name" value="Porin"/>
    <property type="match status" value="1"/>
</dbReference>